<keyword evidence="6 8" id="KW-0539">Nucleus</keyword>
<evidence type="ECO:0000259" key="10">
    <source>
        <dbReference type="Pfam" id="PF02751"/>
    </source>
</evidence>
<dbReference type="CDD" id="cd10014">
    <property type="entry name" value="TFIIA_gamma_C"/>
    <property type="match status" value="1"/>
</dbReference>
<evidence type="ECO:0000259" key="9">
    <source>
        <dbReference type="Pfam" id="PF02268"/>
    </source>
</evidence>
<dbReference type="Gene3D" id="1.10.287.190">
    <property type="entry name" value="Transcription factor IIA gamma subunit, alpha-helical domain"/>
    <property type="match status" value="1"/>
</dbReference>
<dbReference type="Proteomes" id="UP001360560">
    <property type="component" value="Unassembled WGS sequence"/>
</dbReference>
<dbReference type="GeneID" id="90072702"/>
<reference evidence="11 12" key="1">
    <citation type="journal article" date="2023" name="Elife">
        <title>Identification of key yeast species and microbe-microbe interactions impacting larval growth of Drosophila in the wild.</title>
        <authorList>
            <person name="Mure A."/>
            <person name="Sugiura Y."/>
            <person name="Maeda R."/>
            <person name="Honda K."/>
            <person name="Sakurai N."/>
            <person name="Takahashi Y."/>
            <person name="Watada M."/>
            <person name="Katoh T."/>
            <person name="Gotoh A."/>
            <person name="Gotoh Y."/>
            <person name="Taniguchi I."/>
            <person name="Nakamura K."/>
            <person name="Hayashi T."/>
            <person name="Katayama T."/>
            <person name="Uemura T."/>
            <person name="Hattori Y."/>
        </authorList>
    </citation>
    <scope>NUCLEOTIDE SEQUENCE [LARGE SCALE GENOMIC DNA]</scope>
    <source>
        <strain evidence="11 12">SC-9</strain>
    </source>
</reference>
<dbReference type="RefSeq" id="XP_064851723.1">
    <property type="nucleotide sequence ID" value="XM_064995651.1"/>
</dbReference>
<dbReference type="FunFam" id="1.10.287.190:FF:000001">
    <property type="entry name" value="Transcription initiation factor IIA subunit 2"/>
    <property type="match status" value="1"/>
</dbReference>
<accession>A0AAV5QKP6</accession>
<evidence type="ECO:0000313" key="11">
    <source>
        <dbReference type="EMBL" id="GMM34723.1"/>
    </source>
</evidence>
<keyword evidence="12" id="KW-1185">Reference proteome</keyword>
<dbReference type="PANTHER" id="PTHR10966">
    <property type="entry name" value="TRANSCRIPTION INITIATION FACTOR IIA SUBUNIT 2"/>
    <property type="match status" value="1"/>
</dbReference>
<feature type="domain" description="Transcription initiation factor IIA gamma subunit C-terminal" evidence="10">
    <location>
        <begin position="63"/>
        <end position="105"/>
    </location>
</feature>
<dbReference type="InterPro" id="IPR015872">
    <property type="entry name" value="TFIIA_gsu_N"/>
</dbReference>
<evidence type="ECO:0000313" key="12">
    <source>
        <dbReference type="Proteomes" id="UP001360560"/>
    </source>
</evidence>
<keyword evidence="5 8" id="KW-0804">Transcription</keyword>
<organism evidence="11 12">
    <name type="scientific">Saccharomycopsis crataegensis</name>
    <dbReference type="NCBI Taxonomy" id="43959"/>
    <lineage>
        <taxon>Eukaryota</taxon>
        <taxon>Fungi</taxon>
        <taxon>Dikarya</taxon>
        <taxon>Ascomycota</taxon>
        <taxon>Saccharomycotina</taxon>
        <taxon>Saccharomycetes</taxon>
        <taxon>Saccharomycopsidaceae</taxon>
        <taxon>Saccharomycopsis</taxon>
    </lineage>
</organism>
<dbReference type="InterPro" id="IPR003194">
    <property type="entry name" value="TFIIA_gsu"/>
</dbReference>
<dbReference type="EMBL" id="BTFZ01000003">
    <property type="protein sequence ID" value="GMM34723.1"/>
    <property type="molecule type" value="Genomic_DNA"/>
</dbReference>
<evidence type="ECO:0000256" key="1">
    <source>
        <dbReference type="ARBA" id="ARBA00004123"/>
    </source>
</evidence>
<evidence type="ECO:0000256" key="3">
    <source>
        <dbReference type="ARBA" id="ARBA00019928"/>
    </source>
</evidence>
<dbReference type="SUPFAM" id="SSF47396">
    <property type="entry name" value="Transcription factor IIA (TFIIA), alpha-helical domain"/>
    <property type="match status" value="1"/>
</dbReference>
<dbReference type="SUPFAM" id="SSF50784">
    <property type="entry name" value="Transcription factor IIA (TFIIA), beta-barrel domain"/>
    <property type="match status" value="1"/>
</dbReference>
<name>A0AAV5QKP6_9ASCO</name>
<evidence type="ECO:0000256" key="6">
    <source>
        <dbReference type="ARBA" id="ARBA00023242"/>
    </source>
</evidence>
<comment type="function">
    <text evidence="7">TFIIA is a component of the transcription machinery of RNA polymerase II and plays an important role in transcriptional activation. TFIIA in a complex with TBP mediates transcriptional activity.</text>
</comment>
<dbReference type="Pfam" id="PF02268">
    <property type="entry name" value="TFIIA_gamma_N"/>
    <property type="match status" value="1"/>
</dbReference>
<dbReference type="Gene3D" id="2.30.18.10">
    <property type="entry name" value="Transcription factor IIA (TFIIA), beta-barrel domain"/>
    <property type="match status" value="1"/>
</dbReference>
<protein>
    <recommendedName>
        <fullName evidence="3 8">Transcription initiation factor IIA subunit 2</fullName>
    </recommendedName>
</protein>
<comment type="subcellular location">
    <subcellularLocation>
        <location evidence="1 8">Nucleus</location>
    </subcellularLocation>
</comment>
<comment type="caution">
    <text evidence="11">The sequence shown here is derived from an EMBL/GenBank/DDBJ whole genome shotgun (WGS) entry which is preliminary data.</text>
</comment>
<feature type="domain" description="Transcription initiation factor IIA gamma subunit N-terminal" evidence="9">
    <location>
        <begin position="6"/>
        <end position="51"/>
    </location>
</feature>
<proteinExistence type="inferred from homology"/>
<evidence type="ECO:0000256" key="4">
    <source>
        <dbReference type="ARBA" id="ARBA00023015"/>
    </source>
</evidence>
<dbReference type="CDD" id="cd10145">
    <property type="entry name" value="TFIIA_gamma_N"/>
    <property type="match status" value="1"/>
</dbReference>
<dbReference type="PIRSF" id="PIRSF009415">
    <property type="entry name" value="Hum_TFIIA_gamma"/>
    <property type="match status" value="1"/>
</dbReference>
<dbReference type="InterPro" id="IPR015871">
    <property type="entry name" value="TFIIA_gsu_C"/>
</dbReference>
<evidence type="ECO:0000256" key="7">
    <source>
        <dbReference type="ARBA" id="ARBA00024733"/>
    </source>
</evidence>
<keyword evidence="4 8" id="KW-0805">Transcription regulation</keyword>
<dbReference type="Pfam" id="PF02751">
    <property type="entry name" value="TFIIA_gamma_C"/>
    <property type="match status" value="1"/>
</dbReference>
<dbReference type="InterPro" id="IPR009083">
    <property type="entry name" value="TFIIA_a-hlx"/>
</dbReference>
<evidence type="ECO:0000256" key="8">
    <source>
        <dbReference type="PIRNR" id="PIRNR009415"/>
    </source>
</evidence>
<evidence type="ECO:0000256" key="2">
    <source>
        <dbReference type="ARBA" id="ARBA00007675"/>
    </source>
</evidence>
<evidence type="ECO:0000256" key="5">
    <source>
        <dbReference type="ARBA" id="ARBA00023163"/>
    </source>
</evidence>
<sequence length="111" mass="12883">MNGPGYYELYRKTTIGMSLIESLDNLILDQRIEPQLALRVLANFDRIIAENIKEKLKAKLSFKGHLHIYRFCDDVWTFVIKNVDIKLDHNEVAHADRIEIVANNSKRIGET</sequence>
<gene>
    <name evidence="11" type="ORF">DASC09_020480</name>
</gene>
<dbReference type="GO" id="GO:0005672">
    <property type="term" value="C:transcription factor TFIIA complex"/>
    <property type="evidence" value="ECO:0007669"/>
    <property type="project" value="InterPro"/>
</dbReference>
<dbReference type="AlphaFoldDB" id="A0AAV5QKP6"/>
<dbReference type="InterPro" id="IPR009088">
    <property type="entry name" value="TFIIA_b-brl"/>
</dbReference>
<dbReference type="GO" id="GO:0006367">
    <property type="term" value="P:transcription initiation at RNA polymerase II promoter"/>
    <property type="evidence" value="ECO:0007669"/>
    <property type="project" value="InterPro"/>
</dbReference>
<comment type="similarity">
    <text evidence="2 8">Belongs to the TFIIA subunit 2 family.</text>
</comment>